<dbReference type="GO" id="GO:0097361">
    <property type="term" value="C:cytosolic [4Fe-4S] assembly targeting complex"/>
    <property type="evidence" value="ECO:0007669"/>
    <property type="project" value="TreeGrafter"/>
</dbReference>
<sequence length="185" mass="21464">MEMQLDIIRDHTKKVRCLSLNISQNQLISCGEDQLLLIISQGSNKKQNTIQKILTQNYGYSLCFITDSMFTFQPQQLNIMHIYQLNTISQQFIKIEQEVSIKSDATCSQFFPQKFIKDKQILLNKNGQNVNLIRLNGNGEFKTEYSIENKGDCCGLFGTISNDGNYLVTYETLRKEIIIRLYREK</sequence>
<accession>A0A8S1WDU1</accession>
<dbReference type="PANTHER" id="PTHR19920:SF0">
    <property type="entry name" value="CYTOSOLIC IRON-SULFUR PROTEIN ASSEMBLY PROTEIN CIAO1-RELATED"/>
    <property type="match status" value="1"/>
</dbReference>
<dbReference type="AlphaFoldDB" id="A0A8S1WDU1"/>
<protein>
    <submittedName>
        <fullName evidence="1">Uncharacterized protein</fullName>
    </submittedName>
</protein>
<reference evidence="1" key="1">
    <citation type="submission" date="2021-01" db="EMBL/GenBank/DDBJ databases">
        <authorList>
            <consortium name="Genoscope - CEA"/>
            <person name="William W."/>
        </authorList>
    </citation>
    <scope>NUCLEOTIDE SEQUENCE</scope>
</reference>
<organism evidence="1 2">
    <name type="scientific">Paramecium octaurelia</name>
    <dbReference type="NCBI Taxonomy" id="43137"/>
    <lineage>
        <taxon>Eukaryota</taxon>
        <taxon>Sar</taxon>
        <taxon>Alveolata</taxon>
        <taxon>Ciliophora</taxon>
        <taxon>Intramacronucleata</taxon>
        <taxon>Oligohymenophorea</taxon>
        <taxon>Peniculida</taxon>
        <taxon>Parameciidae</taxon>
        <taxon>Paramecium</taxon>
    </lineage>
</organism>
<evidence type="ECO:0000313" key="2">
    <source>
        <dbReference type="Proteomes" id="UP000683925"/>
    </source>
</evidence>
<dbReference type="EMBL" id="CAJJDP010000088">
    <property type="protein sequence ID" value="CAD8187191.1"/>
    <property type="molecule type" value="Genomic_DNA"/>
</dbReference>
<proteinExistence type="predicted"/>
<name>A0A8S1WDU1_PAROT</name>
<gene>
    <name evidence="1" type="ORF">POCTA_138.1.T0890155</name>
</gene>
<keyword evidence="2" id="KW-1185">Reference proteome</keyword>
<dbReference type="PANTHER" id="PTHR19920">
    <property type="entry name" value="WD40 PROTEIN CIAO1"/>
    <property type="match status" value="1"/>
</dbReference>
<evidence type="ECO:0000313" key="1">
    <source>
        <dbReference type="EMBL" id="CAD8187191.1"/>
    </source>
</evidence>
<comment type="caution">
    <text evidence="1">The sequence shown here is derived from an EMBL/GenBank/DDBJ whole genome shotgun (WGS) entry which is preliminary data.</text>
</comment>
<dbReference type="GO" id="GO:0016226">
    <property type="term" value="P:iron-sulfur cluster assembly"/>
    <property type="evidence" value="ECO:0007669"/>
    <property type="project" value="TreeGrafter"/>
</dbReference>
<dbReference type="Proteomes" id="UP000683925">
    <property type="component" value="Unassembled WGS sequence"/>
</dbReference>